<proteinExistence type="predicted"/>
<organism evidence="2 3">
    <name type="scientific">Podila minutissima</name>
    <dbReference type="NCBI Taxonomy" id="64525"/>
    <lineage>
        <taxon>Eukaryota</taxon>
        <taxon>Fungi</taxon>
        <taxon>Fungi incertae sedis</taxon>
        <taxon>Mucoromycota</taxon>
        <taxon>Mortierellomycotina</taxon>
        <taxon>Mortierellomycetes</taxon>
        <taxon>Mortierellales</taxon>
        <taxon>Mortierellaceae</taxon>
        <taxon>Podila</taxon>
    </lineage>
</organism>
<gene>
    <name evidence="2" type="ORF">BG006_004592</name>
</gene>
<keyword evidence="3" id="KW-1185">Reference proteome</keyword>
<comment type="caution">
    <text evidence="2">The sequence shown here is derived from an EMBL/GenBank/DDBJ whole genome shotgun (WGS) entry which is preliminary data.</text>
</comment>
<dbReference type="EMBL" id="JAAAUY010000254">
    <property type="protein sequence ID" value="KAF9332548.1"/>
    <property type="molecule type" value="Genomic_DNA"/>
</dbReference>
<dbReference type="AlphaFoldDB" id="A0A9P5SNN0"/>
<evidence type="ECO:0000256" key="1">
    <source>
        <dbReference type="SAM" id="SignalP"/>
    </source>
</evidence>
<feature type="signal peptide" evidence="1">
    <location>
        <begin position="1"/>
        <end position="18"/>
    </location>
</feature>
<name>A0A9P5SNN0_9FUNG</name>
<protein>
    <submittedName>
        <fullName evidence="2">Uncharacterized protein</fullName>
    </submittedName>
</protein>
<accession>A0A9P5SNN0</accession>
<evidence type="ECO:0000313" key="3">
    <source>
        <dbReference type="Proteomes" id="UP000696485"/>
    </source>
</evidence>
<feature type="chain" id="PRO_5040351221" evidence="1">
    <location>
        <begin position="19"/>
        <end position="328"/>
    </location>
</feature>
<dbReference type="Proteomes" id="UP000696485">
    <property type="component" value="Unassembled WGS sequence"/>
</dbReference>
<keyword evidence="1" id="KW-0732">Signal</keyword>
<reference evidence="2" key="1">
    <citation type="journal article" date="2020" name="Fungal Divers.">
        <title>Resolving the Mortierellaceae phylogeny through synthesis of multi-gene phylogenetics and phylogenomics.</title>
        <authorList>
            <person name="Vandepol N."/>
            <person name="Liber J."/>
            <person name="Desiro A."/>
            <person name="Na H."/>
            <person name="Kennedy M."/>
            <person name="Barry K."/>
            <person name="Grigoriev I.V."/>
            <person name="Miller A.N."/>
            <person name="O'Donnell K."/>
            <person name="Stajich J.E."/>
            <person name="Bonito G."/>
        </authorList>
    </citation>
    <scope>NUCLEOTIDE SEQUENCE</scope>
    <source>
        <strain evidence="2">NVP1</strain>
    </source>
</reference>
<sequence length="328" mass="35536">MRTLTIAICLVAVVCVAAESAPGKEEHAYFALADHVGVIREAEFYGHLLSDFDPITPYNIVIPAAPVDLTSPTERCKNAKGEAESMLFGLVSSLDKILGVLPIGDYIRNFIDKTAHDITRMLHEGWHSFNLVGVRTALGTLHFLLNGIAAMPIPLLADIFKIMSDAVKAVLELLSGELGCSFDRKEVIEEAMAPAQCFELADFYRGAVANTLENPPALTEVSAEIKRLVEESATILDVMSKSSIAATNEDILTIRPIFGTAELLQYRDELLQLSESEEIQKYAAGALSVIISSSNALKACISIAANVAKPTEGSSEVNKEIEQIEDEK</sequence>
<evidence type="ECO:0000313" key="2">
    <source>
        <dbReference type="EMBL" id="KAF9332548.1"/>
    </source>
</evidence>